<name>A0A9P6AJQ4_9AGAM</name>
<dbReference type="AlphaFoldDB" id="A0A9P6AJQ4"/>
<proteinExistence type="predicted"/>
<reference evidence="1" key="1">
    <citation type="journal article" date="2020" name="Nat. Commun.">
        <title>Large-scale genome sequencing of mycorrhizal fungi provides insights into the early evolution of symbiotic traits.</title>
        <authorList>
            <person name="Miyauchi S."/>
            <person name="Kiss E."/>
            <person name="Kuo A."/>
            <person name="Drula E."/>
            <person name="Kohler A."/>
            <person name="Sanchez-Garcia M."/>
            <person name="Morin E."/>
            <person name="Andreopoulos B."/>
            <person name="Barry K.W."/>
            <person name="Bonito G."/>
            <person name="Buee M."/>
            <person name="Carver A."/>
            <person name="Chen C."/>
            <person name="Cichocki N."/>
            <person name="Clum A."/>
            <person name="Culley D."/>
            <person name="Crous P.W."/>
            <person name="Fauchery L."/>
            <person name="Girlanda M."/>
            <person name="Hayes R.D."/>
            <person name="Keri Z."/>
            <person name="LaButti K."/>
            <person name="Lipzen A."/>
            <person name="Lombard V."/>
            <person name="Magnuson J."/>
            <person name="Maillard F."/>
            <person name="Murat C."/>
            <person name="Nolan M."/>
            <person name="Ohm R.A."/>
            <person name="Pangilinan J."/>
            <person name="Pereira M.F."/>
            <person name="Perotto S."/>
            <person name="Peter M."/>
            <person name="Pfister S."/>
            <person name="Riley R."/>
            <person name="Sitrit Y."/>
            <person name="Stielow J.B."/>
            <person name="Szollosi G."/>
            <person name="Zifcakova L."/>
            <person name="Stursova M."/>
            <person name="Spatafora J.W."/>
            <person name="Tedersoo L."/>
            <person name="Vaario L.M."/>
            <person name="Yamada A."/>
            <person name="Yan M."/>
            <person name="Wang P."/>
            <person name="Xu J."/>
            <person name="Bruns T."/>
            <person name="Baldrian P."/>
            <person name="Vilgalys R."/>
            <person name="Dunand C."/>
            <person name="Henrissat B."/>
            <person name="Grigoriev I.V."/>
            <person name="Hibbett D."/>
            <person name="Nagy L.G."/>
            <person name="Martin F.M."/>
        </authorList>
    </citation>
    <scope>NUCLEOTIDE SEQUENCE</scope>
    <source>
        <strain evidence="1">UP504</strain>
    </source>
</reference>
<dbReference type="Proteomes" id="UP000886523">
    <property type="component" value="Unassembled WGS sequence"/>
</dbReference>
<organism evidence="1 2">
    <name type="scientific">Hydnum rufescens UP504</name>
    <dbReference type="NCBI Taxonomy" id="1448309"/>
    <lineage>
        <taxon>Eukaryota</taxon>
        <taxon>Fungi</taxon>
        <taxon>Dikarya</taxon>
        <taxon>Basidiomycota</taxon>
        <taxon>Agaricomycotina</taxon>
        <taxon>Agaricomycetes</taxon>
        <taxon>Cantharellales</taxon>
        <taxon>Hydnaceae</taxon>
        <taxon>Hydnum</taxon>
    </lineage>
</organism>
<evidence type="ECO:0000313" key="1">
    <source>
        <dbReference type="EMBL" id="KAF9507011.1"/>
    </source>
</evidence>
<keyword evidence="2" id="KW-1185">Reference proteome</keyword>
<accession>A0A9P6AJQ4</accession>
<comment type="caution">
    <text evidence="1">The sequence shown here is derived from an EMBL/GenBank/DDBJ whole genome shotgun (WGS) entry which is preliminary data.</text>
</comment>
<feature type="non-terminal residue" evidence="1">
    <location>
        <position position="50"/>
    </location>
</feature>
<evidence type="ECO:0000313" key="2">
    <source>
        <dbReference type="Proteomes" id="UP000886523"/>
    </source>
</evidence>
<gene>
    <name evidence="1" type="ORF">BS47DRAFT_1352126</name>
</gene>
<sequence>MDAIHPAADFRLFQHQRREMKFQLGSLNRRNDILGFADLITTRGLAGFAI</sequence>
<dbReference type="EMBL" id="MU129092">
    <property type="protein sequence ID" value="KAF9507011.1"/>
    <property type="molecule type" value="Genomic_DNA"/>
</dbReference>
<protein>
    <submittedName>
        <fullName evidence="1">Uncharacterized protein</fullName>
    </submittedName>
</protein>